<evidence type="ECO:0000313" key="3">
    <source>
        <dbReference type="Proteomes" id="UP001597116"/>
    </source>
</evidence>
<dbReference type="Proteomes" id="UP001597116">
    <property type="component" value="Unassembled WGS sequence"/>
</dbReference>
<reference evidence="3" key="1">
    <citation type="journal article" date="2019" name="Int. J. Syst. Evol. Microbiol.">
        <title>The Global Catalogue of Microorganisms (GCM) 10K type strain sequencing project: providing services to taxonomists for standard genome sequencing and annotation.</title>
        <authorList>
            <consortium name="The Broad Institute Genomics Platform"/>
            <consortium name="The Broad Institute Genome Sequencing Center for Infectious Disease"/>
            <person name="Wu L."/>
            <person name="Ma J."/>
        </authorList>
    </citation>
    <scope>NUCLEOTIDE SEQUENCE [LARGE SCALE GENOMIC DNA]</scope>
    <source>
        <strain evidence="3">CCUG 55608</strain>
    </source>
</reference>
<dbReference type="RefSeq" id="WP_265989133.1">
    <property type="nucleotide sequence ID" value="NZ_CP110973.1"/>
</dbReference>
<sequence length="147" mass="16708">MKRLLYLISVVVFAAGLASCNKDDDPTPPPVVVGRWDLNHVRTSGFTSANLNNLTLDLYYLQFYSSRLDVYSDNTFVRNDRQEFAVGDFSGTWTYTNDKLTLKYDDGSADEVYTYTKNKNIEELSSELVNFSLDSTNAGKAQLIYRK</sequence>
<comment type="caution">
    <text evidence="2">The sequence shown here is derived from an EMBL/GenBank/DDBJ whole genome shotgun (WGS) entry which is preliminary data.</text>
</comment>
<keyword evidence="3" id="KW-1185">Reference proteome</keyword>
<proteinExistence type="predicted"/>
<organism evidence="2 3">
    <name type="scientific">Larkinella insperata</name>
    <dbReference type="NCBI Taxonomy" id="332158"/>
    <lineage>
        <taxon>Bacteria</taxon>
        <taxon>Pseudomonadati</taxon>
        <taxon>Bacteroidota</taxon>
        <taxon>Cytophagia</taxon>
        <taxon>Cytophagales</taxon>
        <taxon>Spirosomataceae</taxon>
        <taxon>Larkinella</taxon>
    </lineage>
</organism>
<name>A0ABW3Q0B2_9BACT</name>
<protein>
    <submittedName>
        <fullName evidence="2">Lipocalin family protein</fullName>
    </submittedName>
</protein>
<accession>A0ABW3Q0B2</accession>
<dbReference type="PROSITE" id="PS51257">
    <property type="entry name" value="PROKAR_LIPOPROTEIN"/>
    <property type="match status" value="1"/>
</dbReference>
<evidence type="ECO:0000259" key="1">
    <source>
        <dbReference type="Pfam" id="PF13648"/>
    </source>
</evidence>
<evidence type="ECO:0000313" key="2">
    <source>
        <dbReference type="EMBL" id="MFD1140738.1"/>
    </source>
</evidence>
<dbReference type="Pfam" id="PF13648">
    <property type="entry name" value="Lipocalin_4"/>
    <property type="match status" value="1"/>
</dbReference>
<feature type="domain" description="Lipocalin-like" evidence="1">
    <location>
        <begin position="33"/>
        <end position="119"/>
    </location>
</feature>
<dbReference type="InterPro" id="IPR024311">
    <property type="entry name" value="Lipocalin-like"/>
</dbReference>
<gene>
    <name evidence="2" type="ORF">ACFQ4C_06450</name>
</gene>
<dbReference type="EMBL" id="JBHTLP010000002">
    <property type="protein sequence ID" value="MFD1140738.1"/>
    <property type="molecule type" value="Genomic_DNA"/>
</dbReference>